<sequence>MQRCEMQPRSETIKSKSESEMKRETNVKSEIKNKKQSERHYFEIFVCVISAIIFGMFFAIQIISRVDISEFIQTFVQVNITSTLSIAALVASVGAFRWEHYIKGLTHAGHRDKYERREYILEHAKKPLYGVIKLNSIFIIVNLITLQSASIKLEEITLAWFTVPLLVINYSLIAICLIMGLILIYSSMLYMKELIFK</sequence>
<dbReference type="Proteomes" id="UP000077355">
    <property type="component" value="Unassembled WGS sequence"/>
</dbReference>
<accession>A0A168NA26</accession>
<keyword evidence="4" id="KW-1185">Reference proteome</keyword>
<name>A0A168NA26_9BACL</name>
<feature type="transmembrane region" description="Helical" evidence="2">
    <location>
        <begin position="75"/>
        <end position="96"/>
    </location>
</feature>
<organism evidence="3 4">
    <name type="scientific">Paenibacillus antarcticus</name>
    <dbReference type="NCBI Taxonomy" id="253703"/>
    <lineage>
        <taxon>Bacteria</taxon>
        <taxon>Bacillati</taxon>
        <taxon>Bacillota</taxon>
        <taxon>Bacilli</taxon>
        <taxon>Bacillales</taxon>
        <taxon>Paenibacillaceae</taxon>
        <taxon>Paenibacillus</taxon>
    </lineage>
</organism>
<proteinExistence type="predicted"/>
<evidence type="ECO:0000313" key="4">
    <source>
        <dbReference type="Proteomes" id="UP000077355"/>
    </source>
</evidence>
<protein>
    <submittedName>
        <fullName evidence="3">Uncharacterized protein</fullName>
    </submittedName>
</protein>
<keyword evidence="2" id="KW-0812">Transmembrane</keyword>
<evidence type="ECO:0000256" key="2">
    <source>
        <dbReference type="SAM" id="Phobius"/>
    </source>
</evidence>
<feature type="transmembrane region" description="Helical" evidence="2">
    <location>
        <begin position="41"/>
        <end position="63"/>
    </location>
</feature>
<dbReference type="AlphaFoldDB" id="A0A168NA26"/>
<gene>
    <name evidence="3" type="ORF">PBAT_11610</name>
</gene>
<feature type="region of interest" description="Disordered" evidence="1">
    <location>
        <begin position="1"/>
        <end position="30"/>
    </location>
</feature>
<feature type="transmembrane region" description="Helical" evidence="2">
    <location>
        <begin position="127"/>
        <end position="146"/>
    </location>
</feature>
<keyword evidence="2" id="KW-0472">Membrane</keyword>
<keyword evidence="2" id="KW-1133">Transmembrane helix</keyword>
<dbReference type="EMBL" id="LVJI01000016">
    <property type="protein sequence ID" value="OAB45565.1"/>
    <property type="molecule type" value="Genomic_DNA"/>
</dbReference>
<evidence type="ECO:0000313" key="3">
    <source>
        <dbReference type="EMBL" id="OAB45565.1"/>
    </source>
</evidence>
<evidence type="ECO:0000256" key="1">
    <source>
        <dbReference type="SAM" id="MobiDB-lite"/>
    </source>
</evidence>
<feature type="transmembrane region" description="Helical" evidence="2">
    <location>
        <begin position="158"/>
        <end position="185"/>
    </location>
</feature>
<comment type="caution">
    <text evidence="3">The sequence shown here is derived from an EMBL/GenBank/DDBJ whole genome shotgun (WGS) entry which is preliminary data.</text>
</comment>
<reference evidence="3 4" key="1">
    <citation type="submission" date="2016-03" db="EMBL/GenBank/DDBJ databases">
        <title>Draft genome sequence of Paenibacillus antarcticus CECT 5836.</title>
        <authorList>
            <person name="Shin S.-K."/>
            <person name="Yi H."/>
        </authorList>
    </citation>
    <scope>NUCLEOTIDE SEQUENCE [LARGE SCALE GENOMIC DNA]</scope>
    <source>
        <strain evidence="3 4">CECT 5836</strain>
    </source>
</reference>